<feature type="transmembrane region" description="Helical" evidence="1">
    <location>
        <begin position="26"/>
        <end position="43"/>
    </location>
</feature>
<reference evidence="2" key="1">
    <citation type="submission" date="2018-02" db="EMBL/GenBank/DDBJ databases">
        <title>Rhizophora mucronata_Transcriptome.</title>
        <authorList>
            <person name="Meera S.P."/>
            <person name="Sreeshan A."/>
            <person name="Augustine A."/>
        </authorList>
    </citation>
    <scope>NUCLEOTIDE SEQUENCE</scope>
    <source>
        <tissue evidence="2">Leaf</tissue>
    </source>
</reference>
<keyword evidence="1" id="KW-0812">Transmembrane</keyword>
<sequence length="57" mass="6784">MDQDQKQEITPFLIPLHGLKTSHSDCVERLLIIVAFFYIWIMNHMPEYLFYPLINGC</sequence>
<evidence type="ECO:0000313" key="2">
    <source>
        <dbReference type="EMBL" id="MBX44368.1"/>
    </source>
</evidence>
<name>A0A2P2NPD7_RHIMU</name>
<dbReference type="AlphaFoldDB" id="A0A2P2NPD7"/>
<organism evidence="2">
    <name type="scientific">Rhizophora mucronata</name>
    <name type="common">Asiatic mangrove</name>
    <dbReference type="NCBI Taxonomy" id="61149"/>
    <lineage>
        <taxon>Eukaryota</taxon>
        <taxon>Viridiplantae</taxon>
        <taxon>Streptophyta</taxon>
        <taxon>Embryophyta</taxon>
        <taxon>Tracheophyta</taxon>
        <taxon>Spermatophyta</taxon>
        <taxon>Magnoliopsida</taxon>
        <taxon>eudicotyledons</taxon>
        <taxon>Gunneridae</taxon>
        <taxon>Pentapetalae</taxon>
        <taxon>rosids</taxon>
        <taxon>fabids</taxon>
        <taxon>Malpighiales</taxon>
        <taxon>Rhizophoraceae</taxon>
        <taxon>Rhizophora</taxon>
    </lineage>
</organism>
<keyword evidence="1" id="KW-1133">Transmembrane helix</keyword>
<accession>A0A2P2NPD7</accession>
<dbReference type="EMBL" id="GGEC01063884">
    <property type="protein sequence ID" value="MBX44368.1"/>
    <property type="molecule type" value="Transcribed_RNA"/>
</dbReference>
<proteinExistence type="predicted"/>
<evidence type="ECO:0000256" key="1">
    <source>
        <dbReference type="SAM" id="Phobius"/>
    </source>
</evidence>
<keyword evidence="1" id="KW-0472">Membrane</keyword>
<protein>
    <submittedName>
        <fullName evidence="2">Uncharacterized protein</fullName>
    </submittedName>
</protein>